<feature type="binding site" evidence="13">
    <location>
        <position position="285"/>
    </location>
    <ligand>
        <name>S-adenosyl-L-methionine</name>
        <dbReference type="ChEBI" id="CHEBI:59789"/>
    </ligand>
</feature>
<dbReference type="FunFam" id="3.40.50.150:FF:000257">
    <property type="entry name" value="16S rRNA methyltransferase"/>
    <property type="match status" value="1"/>
</dbReference>
<dbReference type="PROSITE" id="PS51686">
    <property type="entry name" value="SAM_MT_RSMB_NOP"/>
    <property type="match status" value="1"/>
</dbReference>
<accession>A0A0B2JNZ1</accession>
<evidence type="ECO:0000256" key="4">
    <source>
        <dbReference type="ARBA" id="ARBA00022490"/>
    </source>
</evidence>
<dbReference type="eggNOG" id="COG0144">
    <property type="taxonomic scope" value="Bacteria"/>
</dbReference>
<proteinExistence type="inferred from homology"/>
<comment type="similarity">
    <text evidence="13">Belongs to the class I-like SAM-binding methyltransferase superfamily. RsmB/NOP family.</text>
</comment>
<dbReference type="InterPro" id="IPR023267">
    <property type="entry name" value="RCMT"/>
</dbReference>
<feature type="domain" description="SAM-dependent MTase RsmB/NOP-type" evidence="14">
    <location>
        <begin position="171"/>
        <end position="442"/>
    </location>
</feature>
<organism evidence="15 16">
    <name type="scientific">Anaerovibrio lipolyticus</name>
    <dbReference type="NCBI Taxonomy" id="82374"/>
    <lineage>
        <taxon>Bacteria</taxon>
        <taxon>Bacillati</taxon>
        <taxon>Bacillota</taxon>
        <taxon>Negativicutes</taxon>
        <taxon>Selenomonadales</taxon>
        <taxon>Selenomonadaceae</taxon>
        <taxon>Anaerovibrio</taxon>
    </lineage>
</organism>
<dbReference type="Gene3D" id="3.40.50.150">
    <property type="entry name" value="Vaccinia Virus protein VP39"/>
    <property type="match status" value="1"/>
</dbReference>
<evidence type="ECO:0000256" key="11">
    <source>
        <dbReference type="ARBA" id="ARBA00031088"/>
    </source>
</evidence>
<dbReference type="PANTHER" id="PTHR22807">
    <property type="entry name" value="NOP2 YEAST -RELATED NOL1/NOP2/FMU SUN DOMAIN-CONTAINING"/>
    <property type="match status" value="1"/>
</dbReference>
<dbReference type="NCBIfam" id="TIGR00563">
    <property type="entry name" value="rsmB"/>
    <property type="match status" value="1"/>
</dbReference>
<dbReference type="Pfam" id="PF01189">
    <property type="entry name" value="Methyltr_RsmB-F"/>
    <property type="match status" value="1"/>
</dbReference>
<comment type="function">
    <text evidence="1">Specifically methylates the cytosine at position 967 (m5C967) of 16S rRNA.</text>
</comment>
<evidence type="ECO:0000256" key="13">
    <source>
        <dbReference type="PROSITE-ProRule" id="PRU01023"/>
    </source>
</evidence>
<dbReference type="SUPFAM" id="SSF53335">
    <property type="entry name" value="S-adenosyl-L-methionine-dependent methyltransferases"/>
    <property type="match status" value="1"/>
</dbReference>
<keyword evidence="5" id="KW-0698">rRNA processing</keyword>
<dbReference type="AlphaFoldDB" id="A0A0B2JNZ1"/>
<dbReference type="InterPro" id="IPR054728">
    <property type="entry name" value="RsmB-like_ferredoxin"/>
</dbReference>
<dbReference type="Gene3D" id="1.10.940.10">
    <property type="entry name" value="NusB-like"/>
    <property type="match status" value="1"/>
</dbReference>
<dbReference type="PRINTS" id="PR02008">
    <property type="entry name" value="RCMTFAMILY"/>
</dbReference>
<evidence type="ECO:0000256" key="2">
    <source>
        <dbReference type="ARBA" id="ARBA00004496"/>
    </source>
</evidence>
<evidence type="ECO:0000256" key="10">
    <source>
        <dbReference type="ARBA" id="ARBA00030399"/>
    </source>
</evidence>
<keyword evidence="4" id="KW-0963">Cytoplasm</keyword>
<comment type="catalytic activity">
    <reaction evidence="12">
        <text>cytidine(967) in 16S rRNA + S-adenosyl-L-methionine = 5-methylcytidine(967) in 16S rRNA + S-adenosyl-L-homocysteine + H(+)</text>
        <dbReference type="Rhea" id="RHEA:42748"/>
        <dbReference type="Rhea" id="RHEA-COMP:10219"/>
        <dbReference type="Rhea" id="RHEA-COMP:10220"/>
        <dbReference type="ChEBI" id="CHEBI:15378"/>
        <dbReference type="ChEBI" id="CHEBI:57856"/>
        <dbReference type="ChEBI" id="CHEBI:59789"/>
        <dbReference type="ChEBI" id="CHEBI:74483"/>
        <dbReference type="ChEBI" id="CHEBI:82748"/>
        <dbReference type="EC" id="2.1.1.176"/>
    </reaction>
</comment>
<dbReference type="Pfam" id="PF01029">
    <property type="entry name" value="NusB"/>
    <property type="match status" value="1"/>
</dbReference>
<dbReference type="CDD" id="cd02440">
    <property type="entry name" value="AdoMet_MTases"/>
    <property type="match status" value="1"/>
</dbReference>
<name>A0A0B2JNZ1_9FIRM</name>
<keyword evidence="7 13" id="KW-0808">Transferase</keyword>
<comment type="caution">
    <text evidence="15">The sequence shown here is derived from an EMBL/GenBank/DDBJ whole genome shotgun (WGS) entry which is preliminary data.</text>
</comment>
<evidence type="ECO:0000259" key="14">
    <source>
        <dbReference type="PROSITE" id="PS51686"/>
    </source>
</evidence>
<evidence type="ECO:0000256" key="1">
    <source>
        <dbReference type="ARBA" id="ARBA00002724"/>
    </source>
</evidence>
<reference evidence="15 16" key="1">
    <citation type="journal article" date="2013" name="PLoS ONE">
        <title>Identification and characterization of three novel lipases belonging to families II and V from Anaerovibrio lipolyticus 5ST.</title>
        <authorList>
            <person name="Prive F."/>
            <person name="Kaderbhai N.N."/>
            <person name="Girdwood S."/>
            <person name="Worgan H.J."/>
            <person name="Pinloche E."/>
            <person name="Scollan N.D."/>
            <person name="Huws S.A."/>
            <person name="Newbold C.J."/>
        </authorList>
    </citation>
    <scope>NUCLEOTIDE SEQUENCE [LARGE SCALE GENOMIC DNA]</scope>
    <source>
        <strain evidence="15 16">5S</strain>
    </source>
</reference>
<feature type="binding site" evidence="13">
    <location>
        <position position="330"/>
    </location>
    <ligand>
        <name>S-adenosyl-L-methionine</name>
        <dbReference type="ChEBI" id="CHEBI:59789"/>
    </ligand>
</feature>
<evidence type="ECO:0000256" key="3">
    <source>
        <dbReference type="ARBA" id="ARBA00012140"/>
    </source>
</evidence>
<feature type="binding site" evidence="13">
    <location>
        <position position="312"/>
    </location>
    <ligand>
        <name>S-adenosyl-L-methionine</name>
        <dbReference type="ChEBI" id="CHEBI:59789"/>
    </ligand>
</feature>
<dbReference type="InterPro" id="IPR004573">
    <property type="entry name" value="rRNA_ssu_MeTfrase_B"/>
</dbReference>
<dbReference type="InterPro" id="IPR006027">
    <property type="entry name" value="NusB_RsmB_TIM44"/>
</dbReference>
<comment type="subcellular location">
    <subcellularLocation>
        <location evidence="2">Cytoplasm</location>
    </subcellularLocation>
</comment>
<dbReference type="GO" id="GO:0008649">
    <property type="term" value="F:rRNA methyltransferase activity"/>
    <property type="evidence" value="ECO:0007669"/>
    <property type="project" value="InterPro"/>
</dbReference>
<protein>
    <recommendedName>
        <fullName evidence="3">16S rRNA (cytosine(967)-C(5))-methyltransferase</fullName>
        <ecNumber evidence="3">2.1.1.176</ecNumber>
    </recommendedName>
    <alternativeName>
        <fullName evidence="10">16S rRNA m5C967 methyltransferase</fullName>
    </alternativeName>
    <alternativeName>
        <fullName evidence="11">rRNA (cytosine-C(5)-)-methyltransferase RsmB</fullName>
    </alternativeName>
</protein>
<dbReference type="STRING" id="82374.NZ47_12630"/>
<feature type="binding site" evidence="13">
    <location>
        <begin position="261"/>
        <end position="267"/>
    </location>
    <ligand>
        <name>S-adenosyl-L-methionine</name>
        <dbReference type="ChEBI" id="CHEBI:59789"/>
    </ligand>
</feature>
<keyword evidence="16" id="KW-1185">Reference proteome</keyword>
<sequence length="442" mass="49618">MDKARETALKIINAVHEQEAYANVALAKELRKGGLSDMDRRFVTELVYGTVKAGETLDWIIRRYINRPISKVSPIIRDILRMGVYQLKYMDKVPDSAACNESVELAKRFGHAGVAKFVNGVMRTMVREPEKGAFPEGKGNATVQLALTEQHPEWLVRRWIKEFGYDEAAKLCAFNNQQAPLSVRANTLKTNRSELMLQLISVGVDCQQSVFTPEGVIIKSHGSLDDLQVLQDGYCQVQDESSMLVAHVVDPQPGELVLDVCSAPGGKTTHMAAMMENRGRIVACDIYEHKLERVRSNAERLGVTIIDPMLIDAREIWQEFPQEADRVLVDAPCSGLGVLRRKPDSRWRKSPELIKELPKLQLEILRSAAAAVKPGGLLVYSTCTIAHEENQDVVKAFLEKAKEFTLENAGERLPVPRDDEMVQLYPQRDGTDGFFISCMRRK</sequence>
<evidence type="ECO:0000313" key="15">
    <source>
        <dbReference type="EMBL" id="KHM49534.1"/>
    </source>
</evidence>
<evidence type="ECO:0000256" key="8">
    <source>
        <dbReference type="ARBA" id="ARBA00022691"/>
    </source>
</evidence>
<keyword evidence="6 13" id="KW-0489">Methyltransferase</keyword>
<feature type="active site" description="Nucleophile" evidence="13">
    <location>
        <position position="383"/>
    </location>
</feature>
<dbReference type="GO" id="GO:0006355">
    <property type="term" value="P:regulation of DNA-templated transcription"/>
    <property type="evidence" value="ECO:0007669"/>
    <property type="project" value="InterPro"/>
</dbReference>
<dbReference type="Proteomes" id="UP000030993">
    <property type="component" value="Unassembled WGS sequence"/>
</dbReference>
<dbReference type="InterPro" id="IPR001678">
    <property type="entry name" value="MeTrfase_RsmB-F_NOP2_dom"/>
</dbReference>
<keyword evidence="8 13" id="KW-0949">S-adenosyl-L-methionine</keyword>
<evidence type="ECO:0000256" key="9">
    <source>
        <dbReference type="ARBA" id="ARBA00022884"/>
    </source>
</evidence>
<dbReference type="PANTHER" id="PTHR22807:SF53">
    <property type="entry name" value="RIBOSOMAL RNA SMALL SUBUNIT METHYLTRANSFERASE B-RELATED"/>
    <property type="match status" value="1"/>
</dbReference>
<dbReference type="GO" id="GO:0005737">
    <property type="term" value="C:cytoplasm"/>
    <property type="evidence" value="ECO:0007669"/>
    <property type="project" value="UniProtKB-SubCell"/>
</dbReference>
<evidence type="ECO:0000256" key="5">
    <source>
        <dbReference type="ARBA" id="ARBA00022552"/>
    </source>
</evidence>
<dbReference type="EMBL" id="JSCE01000236">
    <property type="protein sequence ID" value="KHM49534.1"/>
    <property type="molecule type" value="Genomic_DNA"/>
</dbReference>
<evidence type="ECO:0000256" key="6">
    <source>
        <dbReference type="ARBA" id="ARBA00022603"/>
    </source>
</evidence>
<dbReference type="InterPro" id="IPR049560">
    <property type="entry name" value="MeTrfase_RsmB-F_NOP2_cat"/>
</dbReference>
<dbReference type="InterPro" id="IPR029063">
    <property type="entry name" value="SAM-dependent_MTases_sf"/>
</dbReference>
<dbReference type="EC" id="2.1.1.176" evidence="3"/>
<dbReference type="RefSeq" id="WP_039211637.1">
    <property type="nucleotide sequence ID" value="NZ_JSCE01000236.1"/>
</dbReference>
<dbReference type="FunFam" id="1.10.940.10:FF:000006">
    <property type="entry name" value="16S rRNA (Cytosine(967)-C(5))-methyltransferase RsmB"/>
    <property type="match status" value="1"/>
</dbReference>
<dbReference type="Pfam" id="PF22458">
    <property type="entry name" value="RsmF-B_ferredox"/>
    <property type="match status" value="1"/>
</dbReference>
<dbReference type="eggNOG" id="COG0781">
    <property type="taxonomic scope" value="Bacteria"/>
</dbReference>
<evidence type="ECO:0000313" key="16">
    <source>
        <dbReference type="Proteomes" id="UP000030993"/>
    </source>
</evidence>
<dbReference type="InterPro" id="IPR035926">
    <property type="entry name" value="NusB-like_sf"/>
</dbReference>
<keyword evidence="9 13" id="KW-0694">RNA-binding</keyword>
<evidence type="ECO:0000256" key="12">
    <source>
        <dbReference type="ARBA" id="ARBA00047283"/>
    </source>
</evidence>
<dbReference type="SUPFAM" id="SSF48013">
    <property type="entry name" value="NusB-like"/>
    <property type="match status" value="1"/>
</dbReference>
<dbReference type="Gene3D" id="3.30.70.1170">
    <property type="entry name" value="Sun protein, domain 3"/>
    <property type="match status" value="1"/>
</dbReference>
<dbReference type="GO" id="GO:0003723">
    <property type="term" value="F:RNA binding"/>
    <property type="evidence" value="ECO:0007669"/>
    <property type="project" value="UniProtKB-UniRule"/>
</dbReference>
<dbReference type="NCBIfam" id="NF011494">
    <property type="entry name" value="PRK14902.1"/>
    <property type="match status" value="1"/>
</dbReference>
<evidence type="ECO:0000256" key="7">
    <source>
        <dbReference type="ARBA" id="ARBA00022679"/>
    </source>
</evidence>
<gene>
    <name evidence="15" type="ORF">NZ47_12630</name>
</gene>